<dbReference type="SMART" id="SM00382">
    <property type="entry name" value="AAA"/>
    <property type="match status" value="1"/>
</dbReference>
<comment type="subcellular location">
    <subcellularLocation>
        <location evidence="1">Cell membrane</location>
        <topology evidence="1">Multi-pass membrane protein</topology>
    </subcellularLocation>
</comment>
<keyword evidence="2" id="KW-0813">Transport</keyword>
<dbReference type="Gene3D" id="1.20.1560.10">
    <property type="entry name" value="ABC transporter type 1, transmembrane domain"/>
    <property type="match status" value="1"/>
</dbReference>
<dbReference type="InterPro" id="IPR027417">
    <property type="entry name" value="P-loop_NTPase"/>
</dbReference>
<dbReference type="InterPro" id="IPR017871">
    <property type="entry name" value="ABC_transporter-like_CS"/>
</dbReference>
<comment type="caution">
    <text evidence="11">The sequence shown here is derived from an EMBL/GenBank/DDBJ whole genome shotgun (WGS) entry which is preliminary data.</text>
</comment>
<dbReference type="eggNOG" id="COG5265">
    <property type="taxonomic scope" value="Bacteria"/>
</dbReference>
<feature type="transmembrane region" description="Helical" evidence="8">
    <location>
        <begin position="295"/>
        <end position="316"/>
    </location>
</feature>
<dbReference type="PANTHER" id="PTHR24221">
    <property type="entry name" value="ATP-BINDING CASSETTE SUB-FAMILY B"/>
    <property type="match status" value="1"/>
</dbReference>
<feature type="transmembrane region" description="Helical" evidence="8">
    <location>
        <begin position="33"/>
        <end position="59"/>
    </location>
</feature>
<dbReference type="GO" id="GO:0005886">
    <property type="term" value="C:plasma membrane"/>
    <property type="evidence" value="ECO:0007669"/>
    <property type="project" value="UniProtKB-SubCell"/>
</dbReference>
<dbReference type="PROSITE" id="PS50893">
    <property type="entry name" value="ABC_TRANSPORTER_2"/>
    <property type="match status" value="1"/>
</dbReference>
<evidence type="ECO:0008006" key="13">
    <source>
        <dbReference type="Google" id="ProtNLM"/>
    </source>
</evidence>
<organism evidence="11 12">
    <name type="scientific">candidate division TM6 bacterium JCVI TM6SC1</name>
    <dbReference type="NCBI Taxonomy" id="1306947"/>
    <lineage>
        <taxon>Bacteria</taxon>
        <taxon>Candidatus Babelota</taxon>
        <taxon>Vermiphilus</taxon>
    </lineage>
</organism>
<evidence type="ECO:0000259" key="9">
    <source>
        <dbReference type="PROSITE" id="PS50893"/>
    </source>
</evidence>
<dbReference type="InterPro" id="IPR036640">
    <property type="entry name" value="ABC1_TM_sf"/>
</dbReference>
<evidence type="ECO:0000256" key="3">
    <source>
        <dbReference type="ARBA" id="ARBA00022692"/>
    </source>
</evidence>
<evidence type="ECO:0000256" key="4">
    <source>
        <dbReference type="ARBA" id="ARBA00022741"/>
    </source>
</evidence>
<sequence>MKQSTNPADLKQTLYIIKRLWPYIWVDQSTRRYVTMAMLSVGLMILCNLLTPIVFRAIINQLSLPSLENSQHYIIMLALLYAAIWTAGKMSSQLQEVVMFKPMEQGVYQLSLKLFTHLINLSLDFHKGRKTGVIASSLERAGHALPNILWGLLLFIIPTVVEIAGVTILITWWYGWNYGLVILCTILGYGFYSIKSTNSMVTSYRQYNIVRADVSNQLVDTLLNYETVRYFNNQEYEHLRADALLIKQREAGILARMSLSLIGLWQYVIVGIGLLILTIWSGVNVYKGLLSVGDFVLINGYILQFVTPLNSTGYFVRKMRESVTSMEQIIQLLDVKPDIIDSTNARPLDRSQPLSITFKDVSFGYTNERPILNSINFTIPAGATAALVGPTGSGKSTIARLLFKFYQPTQGSIYIGSQNIADVTQASLEQAIGVVPQDTVLFNNTIYYNIAYGNPLASREQVEQAARMAELEYFISQLPDGYQTMVGERGLKLSGGEKQRIAIARVILKNPSIYIFDEATSALDTVTESSIVENMHAISAGTTTVIVAHRLSTIVYADIIIVLKDGQVAEQGSHEQLLAQNGLYAKLWHEQTQTH</sequence>
<feature type="domain" description="ABC transmembrane type-1" evidence="10">
    <location>
        <begin position="37"/>
        <end position="321"/>
    </location>
</feature>
<evidence type="ECO:0000256" key="2">
    <source>
        <dbReference type="ARBA" id="ARBA00022448"/>
    </source>
</evidence>
<feature type="transmembrane region" description="Helical" evidence="8">
    <location>
        <begin position="71"/>
        <end position="88"/>
    </location>
</feature>
<dbReference type="GO" id="GO:0016887">
    <property type="term" value="F:ATP hydrolysis activity"/>
    <property type="evidence" value="ECO:0007669"/>
    <property type="project" value="InterPro"/>
</dbReference>
<dbReference type="InterPro" id="IPR003439">
    <property type="entry name" value="ABC_transporter-like_ATP-bd"/>
</dbReference>
<evidence type="ECO:0000259" key="10">
    <source>
        <dbReference type="PROSITE" id="PS50929"/>
    </source>
</evidence>
<gene>
    <name evidence="11" type="ORF">J120_00445</name>
</gene>
<feature type="transmembrane region" description="Helical" evidence="8">
    <location>
        <begin position="176"/>
        <end position="194"/>
    </location>
</feature>
<dbReference type="PROSITE" id="PS00211">
    <property type="entry name" value="ABC_TRANSPORTER_1"/>
    <property type="match status" value="1"/>
</dbReference>
<dbReference type="CDD" id="cd18582">
    <property type="entry name" value="ABC_6TM_ATM1_ABCB7"/>
    <property type="match status" value="1"/>
</dbReference>
<keyword evidence="5" id="KW-0067">ATP-binding</keyword>
<evidence type="ECO:0000256" key="1">
    <source>
        <dbReference type="ARBA" id="ARBA00004651"/>
    </source>
</evidence>
<dbReference type="SUPFAM" id="SSF52540">
    <property type="entry name" value="P-loop containing nucleoside triphosphate hydrolases"/>
    <property type="match status" value="1"/>
</dbReference>
<dbReference type="InterPro" id="IPR039421">
    <property type="entry name" value="Type_1_exporter"/>
</dbReference>
<dbReference type="EMBL" id="ARQD01000001">
    <property type="protein sequence ID" value="KIX85437.1"/>
    <property type="molecule type" value="Genomic_DNA"/>
</dbReference>
<dbReference type="FunFam" id="3.40.50.300:FF:000287">
    <property type="entry name" value="Multidrug ABC transporter ATP-binding protein"/>
    <property type="match status" value="1"/>
</dbReference>
<dbReference type="AlphaFoldDB" id="A0A0D2K5B6"/>
<dbReference type="Proteomes" id="UP000032214">
    <property type="component" value="Unassembled WGS sequence"/>
</dbReference>
<dbReference type="GO" id="GO:0006879">
    <property type="term" value="P:intracellular iron ion homeostasis"/>
    <property type="evidence" value="ECO:0007669"/>
    <property type="project" value="TreeGrafter"/>
</dbReference>
<keyword evidence="7 8" id="KW-0472">Membrane</keyword>
<accession>A0A0D2K5B6</accession>
<dbReference type="Gene3D" id="3.40.50.300">
    <property type="entry name" value="P-loop containing nucleotide triphosphate hydrolases"/>
    <property type="match status" value="1"/>
</dbReference>
<dbReference type="Pfam" id="PF00664">
    <property type="entry name" value="ABC_membrane"/>
    <property type="match status" value="1"/>
</dbReference>
<keyword evidence="12" id="KW-1185">Reference proteome</keyword>
<evidence type="ECO:0000256" key="6">
    <source>
        <dbReference type="ARBA" id="ARBA00022989"/>
    </source>
</evidence>
<evidence type="ECO:0000256" key="8">
    <source>
        <dbReference type="SAM" id="Phobius"/>
    </source>
</evidence>
<dbReference type="Pfam" id="PF00005">
    <property type="entry name" value="ABC_tran"/>
    <property type="match status" value="1"/>
</dbReference>
<protein>
    <recommendedName>
        <fullName evidence="13">Metal ABC transporter permease</fullName>
    </recommendedName>
</protein>
<evidence type="ECO:0000256" key="5">
    <source>
        <dbReference type="ARBA" id="ARBA00022840"/>
    </source>
</evidence>
<dbReference type="InterPro" id="IPR011527">
    <property type="entry name" value="ABC1_TM_dom"/>
</dbReference>
<keyword evidence="4" id="KW-0547">Nucleotide-binding</keyword>
<evidence type="ECO:0000313" key="11">
    <source>
        <dbReference type="EMBL" id="KIX85437.1"/>
    </source>
</evidence>
<feature type="transmembrane region" description="Helical" evidence="8">
    <location>
        <begin position="148"/>
        <end position="170"/>
    </location>
</feature>
<dbReference type="STRING" id="1306947.J120_00445"/>
<dbReference type="InterPro" id="IPR003593">
    <property type="entry name" value="AAA+_ATPase"/>
</dbReference>
<keyword evidence="6 8" id="KW-1133">Transmembrane helix</keyword>
<dbReference type="PROSITE" id="PS50929">
    <property type="entry name" value="ABC_TM1F"/>
    <property type="match status" value="1"/>
</dbReference>
<evidence type="ECO:0000313" key="12">
    <source>
        <dbReference type="Proteomes" id="UP000032214"/>
    </source>
</evidence>
<keyword evidence="3 8" id="KW-0812">Transmembrane</keyword>
<dbReference type="GO" id="GO:0140359">
    <property type="term" value="F:ABC-type transporter activity"/>
    <property type="evidence" value="ECO:0007669"/>
    <property type="project" value="InterPro"/>
</dbReference>
<feature type="domain" description="ABC transporter" evidence="9">
    <location>
        <begin position="356"/>
        <end position="590"/>
    </location>
</feature>
<dbReference type="SUPFAM" id="SSF90123">
    <property type="entry name" value="ABC transporter transmembrane region"/>
    <property type="match status" value="1"/>
</dbReference>
<proteinExistence type="predicted"/>
<name>A0A0D2K5B6_9BACT</name>
<dbReference type="GO" id="GO:0005524">
    <property type="term" value="F:ATP binding"/>
    <property type="evidence" value="ECO:0007669"/>
    <property type="project" value="UniProtKB-KW"/>
</dbReference>
<dbReference type="PANTHER" id="PTHR24221:SF402">
    <property type="entry name" value="IRON-SULFUR CLUSTERS TRANSPORTER ABCB7, MITOCHONDRIAL"/>
    <property type="match status" value="1"/>
</dbReference>
<feature type="transmembrane region" description="Helical" evidence="8">
    <location>
        <begin position="264"/>
        <end position="283"/>
    </location>
</feature>
<reference evidence="11 12" key="1">
    <citation type="journal article" date="2013" name="Proc. Natl. Acad. Sci. U.S.A.">
        <title>Candidate phylum TM6 genome recovered from a hospital sink biofilm provides genomic insights into this uncultivated phylum.</title>
        <authorList>
            <person name="McLean J.S."/>
            <person name="Lombardo M.J."/>
            <person name="Badger J.H."/>
            <person name="Edlund A."/>
            <person name="Novotny M."/>
            <person name="Yee-Greenbaum J."/>
            <person name="Vyahhi N."/>
            <person name="Hall A.P."/>
            <person name="Yang Y."/>
            <person name="Dupont C.L."/>
            <person name="Ziegler M.G."/>
            <person name="Chitsaz H."/>
            <person name="Allen A.E."/>
            <person name="Yooseph S."/>
            <person name="Tesler G."/>
            <person name="Pevzner P.A."/>
            <person name="Friedman R.M."/>
            <person name="Nealson K.H."/>
            <person name="Venter J.C."/>
            <person name="Lasken R.S."/>
        </authorList>
    </citation>
    <scope>NUCLEOTIDE SEQUENCE [LARGE SCALE GENOMIC DNA]</scope>
    <source>
        <strain evidence="11 12">TM6SC1</strain>
    </source>
</reference>
<evidence type="ECO:0000256" key="7">
    <source>
        <dbReference type="ARBA" id="ARBA00023136"/>
    </source>
</evidence>